<reference evidence="6 7" key="1">
    <citation type="submission" date="2019-02" db="EMBL/GenBank/DDBJ databases">
        <title>Deep-cultivation of Planctomycetes and their phenomic and genomic characterization uncovers novel biology.</title>
        <authorList>
            <person name="Wiegand S."/>
            <person name="Jogler M."/>
            <person name="Boedeker C."/>
            <person name="Pinto D."/>
            <person name="Vollmers J."/>
            <person name="Rivas-Marin E."/>
            <person name="Kohn T."/>
            <person name="Peeters S.H."/>
            <person name="Heuer A."/>
            <person name="Rast P."/>
            <person name="Oberbeckmann S."/>
            <person name="Bunk B."/>
            <person name="Jeske O."/>
            <person name="Meyerdierks A."/>
            <person name="Storesund J.E."/>
            <person name="Kallscheuer N."/>
            <person name="Luecker S."/>
            <person name="Lage O.M."/>
            <person name="Pohl T."/>
            <person name="Merkel B.J."/>
            <person name="Hornburger P."/>
            <person name="Mueller R.-W."/>
            <person name="Bruemmer F."/>
            <person name="Labrenz M."/>
            <person name="Spormann A.M."/>
            <person name="Op Den Camp H."/>
            <person name="Overmann J."/>
            <person name="Amann R."/>
            <person name="Jetten M.S.M."/>
            <person name="Mascher T."/>
            <person name="Medema M.H."/>
            <person name="Devos D.P."/>
            <person name="Kaster A.-K."/>
            <person name="Ovreas L."/>
            <person name="Rohde M."/>
            <person name="Galperin M.Y."/>
            <person name="Jogler C."/>
        </authorList>
    </citation>
    <scope>NUCLEOTIDE SEQUENCE [LARGE SCALE GENOMIC DNA]</scope>
    <source>
        <strain evidence="6 7">Poly41</strain>
    </source>
</reference>
<dbReference type="InterPro" id="IPR001789">
    <property type="entry name" value="Sig_transdc_resp-reg_receiver"/>
</dbReference>
<keyword evidence="2" id="KW-0902">Two-component regulatory system</keyword>
<dbReference type="RefSeq" id="WP_197231163.1">
    <property type="nucleotide sequence ID" value="NZ_SJPV01000002.1"/>
</dbReference>
<dbReference type="Gene3D" id="3.40.50.2300">
    <property type="match status" value="1"/>
</dbReference>
<feature type="domain" description="Response regulatory" evidence="5">
    <location>
        <begin position="26"/>
        <end position="143"/>
    </location>
</feature>
<evidence type="ECO:0000313" key="6">
    <source>
        <dbReference type="EMBL" id="TWU40958.1"/>
    </source>
</evidence>
<evidence type="ECO:0000256" key="3">
    <source>
        <dbReference type="PROSITE-ProRule" id="PRU00169"/>
    </source>
</evidence>
<organism evidence="6 7">
    <name type="scientific">Novipirellula artificiosorum</name>
    <dbReference type="NCBI Taxonomy" id="2528016"/>
    <lineage>
        <taxon>Bacteria</taxon>
        <taxon>Pseudomonadati</taxon>
        <taxon>Planctomycetota</taxon>
        <taxon>Planctomycetia</taxon>
        <taxon>Pirellulales</taxon>
        <taxon>Pirellulaceae</taxon>
        <taxon>Novipirellula</taxon>
    </lineage>
</organism>
<dbReference type="GO" id="GO:0000160">
    <property type="term" value="P:phosphorelay signal transduction system"/>
    <property type="evidence" value="ECO:0007669"/>
    <property type="project" value="UniProtKB-KW"/>
</dbReference>
<protein>
    <submittedName>
        <fullName evidence="6">Chemotaxis protein CheY</fullName>
    </submittedName>
</protein>
<dbReference type="PANTHER" id="PTHR44591:SF14">
    <property type="entry name" value="PROTEIN PILG"/>
    <property type="match status" value="1"/>
</dbReference>
<name>A0A5C6DWB4_9BACT</name>
<evidence type="ECO:0000259" key="5">
    <source>
        <dbReference type="PROSITE" id="PS50110"/>
    </source>
</evidence>
<proteinExistence type="predicted"/>
<keyword evidence="7" id="KW-1185">Reference proteome</keyword>
<accession>A0A5C6DWB4</accession>
<evidence type="ECO:0000313" key="7">
    <source>
        <dbReference type="Proteomes" id="UP000319143"/>
    </source>
</evidence>
<keyword evidence="1 3" id="KW-0597">Phosphoprotein</keyword>
<dbReference type="Proteomes" id="UP000319143">
    <property type="component" value="Unassembled WGS sequence"/>
</dbReference>
<feature type="modified residue" description="4-aspartylphosphate" evidence="3">
    <location>
        <position position="75"/>
    </location>
</feature>
<dbReference type="AlphaFoldDB" id="A0A5C6DWB4"/>
<dbReference type="InterPro" id="IPR050595">
    <property type="entry name" value="Bact_response_regulator"/>
</dbReference>
<feature type="region of interest" description="Disordered" evidence="4">
    <location>
        <begin position="1"/>
        <end position="20"/>
    </location>
</feature>
<evidence type="ECO:0000256" key="2">
    <source>
        <dbReference type="ARBA" id="ARBA00023012"/>
    </source>
</evidence>
<dbReference type="EMBL" id="SJPV01000002">
    <property type="protein sequence ID" value="TWU40958.1"/>
    <property type="molecule type" value="Genomic_DNA"/>
</dbReference>
<sequence>MTHPAPYTVGRDPASSRGVPASSRGVIVIADDDPALRNVLRFTMQRIGFAVEGFGDGQPTLERLRRGGVDLLITDHQMPRCSGVELLQRMVADESIDNVPTILCTAKGLELDTRNLASKFDLLSIVLKPFSPRKLGEFVSRSLASVTPSC</sequence>
<dbReference type="PANTHER" id="PTHR44591">
    <property type="entry name" value="STRESS RESPONSE REGULATOR PROTEIN 1"/>
    <property type="match status" value="1"/>
</dbReference>
<dbReference type="PROSITE" id="PS50110">
    <property type="entry name" value="RESPONSE_REGULATORY"/>
    <property type="match status" value="1"/>
</dbReference>
<dbReference type="Pfam" id="PF00072">
    <property type="entry name" value="Response_reg"/>
    <property type="match status" value="1"/>
</dbReference>
<gene>
    <name evidence="6" type="primary">cheY_1</name>
    <name evidence="6" type="ORF">Poly41_17930</name>
</gene>
<dbReference type="SMART" id="SM00448">
    <property type="entry name" value="REC"/>
    <property type="match status" value="1"/>
</dbReference>
<dbReference type="InterPro" id="IPR011006">
    <property type="entry name" value="CheY-like_superfamily"/>
</dbReference>
<dbReference type="SUPFAM" id="SSF52172">
    <property type="entry name" value="CheY-like"/>
    <property type="match status" value="1"/>
</dbReference>
<evidence type="ECO:0000256" key="1">
    <source>
        <dbReference type="ARBA" id="ARBA00022553"/>
    </source>
</evidence>
<evidence type="ECO:0000256" key="4">
    <source>
        <dbReference type="SAM" id="MobiDB-lite"/>
    </source>
</evidence>
<comment type="caution">
    <text evidence="6">The sequence shown here is derived from an EMBL/GenBank/DDBJ whole genome shotgun (WGS) entry which is preliminary data.</text>
</comment>